<dbReference type="InterPro" id="IPR009057">
    <property type="entry name" value="Homeodomain-like_sf"/>
</dbReference>
<dbReference type="SUPFAM" id="SSF51215">
    <property type="entry name" value="Regulatory protein AraC"/>
    <property type="match status" value="1"/>
</dbReference>
<keyword evidence="3" id="KW-0804">Transcription</keyword>
<dbReference type="AlphaFoldDB" id="A0A1G9XA99"/>
<dbReference type="Pfam" id="PF07883">
    <property type="entry name" value="Cupin_2"/>
    <property type="match status" value="1"/>
</dbReference>
<keyword evidence="2 5" id="KW-0238">DNA-binding</keyword>
<dbReference type="EMBL" id="FNHB01000009">
    <property type="protein sequence ID" value="SDM93263.1"/>
    <property type="molecule type" value="Genomic_DNA"/>
</dbReference>
<dbReference type="InterPro" id="IPR013096">
    <property type="entry name" value="Cupin_2"/>
</dbReference>
<dbReference type="InterPro" id="IPR018062">
    <property type="entry name" value="HTH_AraC-typ_CS"/>
</dbReference>
<reference evidence="5 6" key="1">
    <citation type="submission" date="2016-10" db="EMBL/GenBank/DDBJ databases">
        <authorList>
            <person name="de Groot N.N."/>
        </authorList>
    </citation>
    <scope>NUCLEOTIDE SEQUENCE [LARGE SCALE GENOMIC DNA]</scope>
    <source>
        <strain evidence="5 6">DSM 1736</strain>
    </source>
</reference>
<dbReference type="OrthoDB" id="9809338at2"/>
<name>A0A1G9XA99_9FIRM</name>
<dbReference type="PANTHER" id="PTHR43280">
    <property type="entry name" value="ARAC-FAMILY TRANSCRIPTIONAL REGULATOR"/>
    <property type="match status" value="1"/>
</dbReference>
<dbReference type="RefSeq" id="WP_092074395.1">
    <property type="nucleotide sequence ID" value="NZ_FNHB01000009.1"/>
</dbReference>
<dbReference type="GO" id="GO:0003700">
    <property type="term" value="F:DNA-binding transcription factor activity"/>
    <property type="evidence" value="ECO:0007669"/>
    <property type="project" value="InterPro"/>
</dbReference>
<dbReference type="PROSITE" id="PS00041">
    <property type="entry name" value="HTH_ARAC_FAMILY_1"/>
    <property type="match status" value="1"/>
</dbReference>
<dbReference type="Gene3D" id="1.10.10.60">
    <property type="entry name" value="Homeodomain-like"/>
    <property type="match status" value="2"/>
</dbReference>
<dbReference type="InterPro" id="IPR020449">
    <property type="entry name" value="Tscrpt_reg_AraC-type_HTH"/>
</dbReference>
<dbReference type="PANTHER" id="PTHR43280:SF17">
    <property type="entry name" value="ARAC-TYPE DNA-BINDING DOMAIN-CONTAINING PROTEIN"/>
    <property type="match status" value="1"/>
</dbReference>
<dbReference type="SMART" id="SM00342">
    <property type="entry name" value="HTH_ARAC"/>
    <property type="match status" value="1"/>
</dbReference>
<evidence type="ECO:0000313" key="6">
    <source>
        <dbReference type="Proteomes" id="UP000214880"/>
    </source>
</evidence>
<sequence length="276" mass="31772">MPKNLSHLSAKFVKIHFVDEKYHKHHPQLIHCHKDVLELFYVIKGCGNYVVGNREYFVEPGSLVICNAGMLHGEPPFQQHEMQSYCGVLRNISVPNLPPNNLIDNMQKPVLFFSADKAPIEHILLALHELDSPASAASEICDLLANALLNVVYLKMQKRQLSNEWVRENNEELIQQIITYLNEHYMESLSLQHLGNVFHMSYYYLSHIFKANTGLSPMKYVQHRKIGEAQNLLMNTNMQIGEIGEGLGFNDNCHFSSVFKKRIGVSPLQYRQHFQQ</sequence>
<dbReference type="PROSITE" id="PS01124">
    <property type="entry name" value="HTH_ARAC_FAMILY_2"/>
    <property type="match status" value="1"/>
</dbReference>
<dbReference type="Pfam" id="PF12833">
    <property type="entry name" value="HTH_18"/>
    <property type="match status" value="1"/>
</dbReference>
<dbReference type="InterPro" id="IPR018060">
    <property type="entry name" value="HTH_AraC"/>
</dbReference>
<dbReference type="SUPFAM" id="SSF46689">
    <property type="entry name" value="Homeodomain-like"/>
    <property type="match status" value="2"/>
</dbReference>
<keyword evidence="6" id="KW-1185">Reference proteome</keyword>
<accession>A0A1G9XA99</accession>
<dbReference type="GO" id="GO:0043565">
    <property type="term" value="F:sequence-specific DNA binding"/>
    <property type="evidence" value="ECO:0007669"/>
    <property type="project" value="InterPro"/>
</dbReference>
<dbReference type="InterPro" id="IPR014710">
    <property type="entry name" value="RmlC-like_jellyroll"/>
</dbReference>
<proteinExistence type="predicted"/>
<gene>
    <name evidence="5" type="ORF">SAMN04488502_10925</name>
</gene>
<dbReference type="PRINTS" id="PR00032">
    <property type="entry name" value="HTHARAC"/>
</dbReference>
<evidence type="ECO:0000259" key="4">
    <source>
        <dbReference type="PROSITE" id="PS01124"/>
    </source>
</evidence>
<evidence type="ECO:0000256" key="1">
    <source>
        <dbReference type="ARBA" id="ARBA00023015"/>
    </source>
</evidence>
<organism evidence="5 6">
    <name type="scientific">Dendrosporobacter quercicolus</name>
    <dbReference type="NCBI Taxonomy" id="146817"/>
    <lineage>
        <taxon>Bacteria</taxon>
        <taxon>Bacillati</taxon>
        <taxon>Bacillota</taxon>
        <taxon>Negativicutes</taxon>
        <taxon>Selenomonadales</taxon>
        <taxon>Sporomusaceae</taxon>
        <taxon>Dendrosporobacter</taxon>
    </lineage>
</organism>
<protein>
    <submittedName>
        <fullName evidence="5">AraC-type DNA-binding protein</fullName>
    </submittedName>
</protein>
<dbReference type="InterPro" id="IPR037923">
    <property type="entry name" value="HTH-like"/>
</dbReference>
<keyword evidence="1" id="KW-0805">Transcription regulation</keyword>
<evidence type="ECO:0000256" key="3">
    <source>
        <dbReference type="ARBA" id="ARBA00023163"/>
    </source>
</evidence>
<dbReference type="Gene3D" id="2.60.120.10">
    <property type="entry name" value="Jelly Rolls"/>
    <property type="match status" value="1"/>
</dbReference>
<dbReference type="CDD" id="cd02208">
    <property type="entry name" value="cupin_RmlC-like"/>
    <property type="match status" value="1"/>
</dbReference>
<evidence type="ECO:0000313" key="5">
    <source>
        <dbReference type="EMBL" id="SDM93263.1"/>
    </source>
</evidence>
<dbReference type="STRING" id="146817.SAMN04488502_10925"/>
<dbReference type="Proteomes" id="UP000214880">
    <property type="component" value="Unassembled WGS sequence"/>
</dbReference>
<evidence type="ECO:0000256" key="2">
    <source>
        <dbReference type="ARBA" id="ARBA00023125"/>
    </source>
</evidence>
<feature type="domain" description="HTH araC/xylS-type" evidence="4">
    <location>
        <begin position="175"/>
        <end position="273"/>
    </location>
</feature>